<dbReference type="GO" id="GO:0004757">
    <property type="term" value="F:sepiapterin reductase (NADP+) activity"/>
    <property type="evidence" value="ECO:0007669"/>
    <property type="project" value="TreeGrafter"/>
</dbReference>
<dbReference type="GO" id="GO:0006729">
    <property type="term" value="P:tetrahydrobiopterin biosynthetic process"/>
    <property type="evidence" value="ECO:0007669"/>
    <property type="project" value="TreeGrafter"/>
</dbReference>
<evidence type="ECO:0000256" key="1">
    <source>
        <dbReference type="ARBA" id="ARBA00004496"/>
    </source>
</evidence>
<dbReference type="SUPFAM" id="SSF51735">
    <property type="entry name" value="NAD(P)-binding Rossmann-fold domains"/>
    <property type="match status" value="1"/>
</dbReference>
<comment type="caution">
    <text evidence="5">The sequence shown here is derived from an EMBL/GenBank/DDBJ whole genome shotgun (WGS) entry which is preliminary data.</text>
</comment>
<dbReference type="GO" id="GO:0005737">
    <property type="term" value="C:cytoplasm"/>
    <property type="evidence" value="ECO:0007669"/>
    <property type="project" value="UniProtKB-SubCell"/>
</dbReference>
<name>A0A4R4E4G7_9BACL</name>
<reference evidence="5 6" key="1">
    <citation type="submission" date="2019-03" db="EMBL/GenBank/DDBJ databases">
        <authorList>
            <person name="Kim M.K.M."/>
        </authorList>
    </citation>
    <scope>NUCLEOTIDE SEQUENCE [LARGE SCALE GENOMIC DNA]</scope>
    <source>
        <strain evidence="5 6">18JY21-1</strain>
    </source>
</reference>
<dbReference type="PANTHER" id="PTHR44085:SF2">
    <property type="entry name" value="SEPIAPTERIN REDUCTASE"/>
    <property type="match status" value="1"/>
</dbReference>
<proteinExistence type="predicted"/>
<evidence type="ECO:0000256" key="2">
    <source>
        <dbReference type="ARBA" id="ARBA00022490"/>
    </source>
</evidence>
<protein>
    <submittedName>
        <fullName evidence="5">SDR family NAD(P)-dependent oxidoreductase</fullName>
    </submittedName>
</protein>
<evidence type="ECO:0000313" key="5">
    <source>
        <dbReference type="EMBL" id="TCZ71833.1"/>
    </source>
</evidence>
<dbReference type="AlphaFoldDB" id="A0A4R4E4G7"/>
<dbReference type="InterPro" id="IPR036291">
    <property type="entry name" value="NAD(P)-bd_dom_sf"/>
</dbReference>
<gene>
    <name evidence="5" type="ORF">E0485_22460</name>
</gene>
<keyword evidence="6" id="KW-1185">Reference proteome</keyword>
<organism evidence="5 6">
    <name type="scientific">Paenibacillus albiflavus</name>
    <dbReference type="NCBI Taxonomy" id="2545760"/>
    <lineage>
        <taxon>Bacteria</taxon>
        <taxon>Bacillati</taxon>
        <taxon>Bacillota</taxon>
        <taxon>Bacilli</taxon>
        <taxon>Bacillales</taxon>
        <taxon>Paenibacillaceae</taxon>
        <taxon>Paenibacillus</taxon>
    </lineage>
</organism>
<dbReference type="Proteomes" id="UP000295418">
    <property type="component" value="Unassembled WGS sequence"/>
</dbReference>
<accession>A0A4R4E4G7</accession>
<comment type="subcellular location">
    <subcellularLocation>
        <location evidence="1">Cytoplasm</location>
    </subcellularLocation>
</comment>
<dbReference type="OrthoDB" id="9794387at2"/>
<evidence type="ECO:0000256" key="4">
    <source>
        <dbReference type="ARBA" id="ARBA00023002"/>
    </source>
</evidence>
<dbReference type="PANTHER" id="PTHR44085">
    <property type="entry name" value="SEPIAPTERIN REDUCTASE"/>
    <property type="match status" value="1"/>
</dbReference>
<keyword evidence="2" id="KW-0963">Cytoplasm</keyword>
<evidence type="ECO:0000256" key="3">
    <source>
        <dbReference type="ARBA" id="ARBA00022857"/>
    </source>
</evidence>
<keyword evidence="4" id="KW-0560">Oxidoreductase</keyword>
<dbReference type="InterPro" id="IPR002347">
    <property type="entry name" value="SDR_fam"/>
</dbReference>
<dbReference type="Pfam" id="PF00106">
    <property type="entry name" value="adh_short"/>
    <property type="match status" value="1"/>
</dbReference>
<dbReference type="PRINTS" id="PR00081">
    <property type="entry name" value="GDHRDH"/>
</dbReference>
<sequence>MDRQVREGKKYLIAVQEVLGIEHLLNKILGQINLNNTGMICLINNAAILEPLKSIEECNAEEINKNFQINLVAPIVLTSCFINQTDNIQLRRKIINISSGSGTYPAPDMSVYCSTKAEIDMFTQCVGAEQSKQKYPIEVIAVDPGMVDTELQRVARGKNNQDFEMAKFFKQAHQTGQLQTREALGKHLLKIIEKQFQPGKLLKYSEE</sequence>
<evidence type="ECO:0000313" key="6">
    <source>
        <dbReference type="Proteomes" id="UP000295418"/>
    </source>
</evidence>
<keyword evidence="3" id="KW-0521">NADP</keyword>
<dbReference type="EMBL" id="SKFG01000040">
    <property type="protein sequence ID" value="TCZ71833.1"/>
    <property type="molecule type" value="Genomic_DNA"/>
</dbReference>
<dbReference type="InterPro" id="IPR051721">
    <property type="entry name" value="Biopterin_syn/organic_redct"/>
</dbReference>
<dbReference type="Gene3D" id="3.40.50.720">
    <property type="entry name" value="NAD(P)-binding Rossmann-like Domain"/>
    <property type="match status" value="1"/>
</dbReference>